<sequence length="862" mass="98386">MSVLDFPRIHFKGIARVNVPTANRNVNNTLDIASNTAFKDGSPFDLDLPPSVYHEYLRGLEPRFNTEGERDQNGIFNLAAGYNMRGNNHFSWENTFITAVQDGPGRYITDDSLIGKKVDLWGHYNEYLRTTFNRARWVDNDPTRRDSAMIYAGQLTISDPVETANTEHILSADINCPHGVRWMNRGYIDTPPQHFLKSEMSEARLFQFSVKKDSSEFVFNQFGLDSEFLELLKQKLQLPNVLGLSIQYCVSNLSPPARPNIPVFCGLHGTIGLWYREDMATCPTGRVFYPDDKHRFSPIAISFRPGWVSLNTAISFPHERYLEGLPVAGGMPPKLSDKVDLGDLYLKSLSGRVIAIVKSSIYQANTKNSGLIDVPLLESESKYLSEPLRLCTQDHDWYENDWYVQAEQHIAAIESPHRYAGDSSSKLIDIRSYYRGEPKQIDSLATHIRTPDKLICKAYIQTDVTGWGALKVESLAPGSGEIFLGERYGSVQVRVLGDDWALLDVPTEEVDYEFLYKNVMAYYELFYPFMGEAVFSMADKCKCETYARLMWQMCDPKNRDKSYYMPSTREMSEAQSHLFLKYLCNVEKLALPNSSESVKAEKKPENKIKNKEQLIAALRDAVDLELSIMQQYLYSAYSLPNYAVGDEYVKSGRWTNEQLHLTNGSKDRRHNSGWRGCLLEVAHEEMIHYLVVNNLLMSLGEKFYPGKVLVGEEAKAKFGLEVDFSFEPFSEHVVAKFVRFEWPAYLPAVGKTIAGFYAEIRQAIEELPDLFPRDKVNLGGEHHLFLNEIINRAYPSYQFEVYDRETALFAINFVTEQGEGVSTESPHFEVSHFNRLRSILKDMVNSEMPFEPSYTSLKKSCA</sequence>
<dbReference type="EMBL" id="JX523958">
    <property type="protein sequence ID" value="AFT64181.1"/>
    <property type="molecule type" value="Genomic_DNA"/>
</dbReference>
<protein>
    <submittedName>
        <fullName evidence="2">VioB polyketide synthase</fullName>
    </submittedName>
</protein>
<dbReference type="InterPro" id="IPR012347">
    <property type="entry name" value="Ferritin-like"/>
</dbReference>
<proteinExistence type="predicted"/>
<accession>M4HXH9</accession>
<dbReference type="Gene3D" id="1.20.1260.10">
    <property type="match status" value="1"/>
</dbReference>
<evidence type="ECO:0000313" key="2">
    <source>
        <dbReference type="EMBL" id="AFT64181.1"/>
    </source>
</evidence>
<dbReference type="GO" id="GO:0003824">
    <property type="term" value="F:catalytic activity"/>
    <property type="evidence" value="ECO:0007669"/>
    <property type="project" value="InterPro"/>
</dbReference>
<evidence type="ECO:0000259" key="1">
    <source>
        <dbReference type="Pfam" id="PF12902"/>
    </source>
</evidence>
<organism evidence="2">
    <name type="scientific">gamma proteobacterium D250</name>
    <dbReference type="NCBI Taxonomy" id="649546"/>
    <lineage>
        <taxon>Bacteria</taxon>
        <taxon>Pseudomonadati</taxon>
        <taxon>Pseudomonadota</taxon>
        <taxon>Gammaproteobacteria</taxon>
    </lineage>
</organism>
<feature type="domain" description="Iminophenyl-pyruvate dimer synthase" evidence="1">
    <location>
        <begin position="618"/>
        <end position="840"/>
    </location>
</feature>
<dbReference type="NCBIfam" id="TIGR04492">
    <property type="entry name" value="VioB"/>
    <property type="match status" value="1"/>
</dbReference>
<dbReference type="InterPro" id="IPR026820">
    <property type="entry name" value="VioB/RebD_dom"/>
</dbReference>
<reference evidence="2" key="1">
    <citation type="journal article" date="2013" name="Mar. Drugs">
        <title>Assessing the effectiveness of functional genetic screens for the identification of bioactive metabolites.</title>
        <authorList>
            <person name="Penesyan A."/>
            <person name="Ballestriero F."/>
            <person name="Daim M."/>
            <person name="Kjelleberg S."/>
            <person name="Thomas T."/>
            <person name="Egan S."/>
        </authorList>
    </citation>
    <scope>NUCLEOTIDE SEQUENCE</scope>
    <source>
        <strain evidence="2">D250</strain>
    </source>
</reference>
<dbReference type="Pfam" id="PF12902">
    <property type="entry name" value="Ferritin-like"/>
    <property type="match status" value="1"/>
</dbReference>
<dbReference type="AlphaFoldDB" id="M4HXH9"/>
<dbReference type="InterPro" id="IPR030993">
    <property type="entry name" value="VioB"/>
</dbReference>
<name>M4HXH9_9GAMM</name>